<name>A0A947D5P5_9HYPH</name>
<evidence type="ECO:0000313" key="2">
    <source>
        <dbReference type="EMBL" id="MBT9290066.1"/>
    </source>
</evidence>
<dbReference type="NCBIfam" id="NF033632">
    <property type="entry name" value="SLATT_4"/>
    <property type="match status" value="1"/>
</dbReference>
<reference evidence="2 3" key="1">
    <citation type="submission" date="2021-06" db="EMBL/GenBank/DDBJ databases">
        <authorList>
            <person name="Grouzdev D.S."/>
            <person name="Koziaeva V."/>
        </authorList>
    </citation>
    <scope>NUCLEOTIDE SEQUENCE [LARGE SCALE GENOMIC DNA]</scope>
    <source>
        <strain evidence="2 3">22</strain>
    </source>
</reference>
<feature type="transmembrane region" description="Helical" evidence="1">
    <location>
        <begin position="80"/>
        <end position="100"/>
    </location>
</feature>
<dbReference type="Proteomes" id="UP000766595">
    <property type="component" value="Unassembled WGS sequence"/>
</dbReference>
<feature type="transmembrane region" description="Helical" evidence="1">
    <location>
        <begin position="42"/>
        <end position="60"/>
    </location>
</feature>
<comment type="caution">
    <text evidence="2">The sequence shown here is derived from an EMBL/GenBank/DDBJ whole genome shotgun (WGS) entry which is preliminary data.</text>
</comment>
<proteinExistence type="predicted"/>
<sequence>MANDSNHFESVCLEVMRHLEDTETSKLGHWYAAEVYEKYNKFLIGIPATLFSIILTWLVSSHAKSGVGDELMFGISSLQLQVLLSLIVSILSGLSAFLNLNELAARHRTAAENLNALSRDCRNWNTDFPDSSLCVDAVKCVQLYRQRLNEINRDAPQIPKWAWENTKKQRSEGSVSYNFEMKA</sequence>
<accession>A0A947D5P5</accession>
<keyword evidence="1" id="KW-0472">Membrane</keyword>
<protein>
    <submittedName>
        <fullName evidence="2">SLATT domain-containing protein</fullName>
    </submittedName>
</protein>
<keyword evidence="1" id="KW-1133">Transmembrane helix</keyword>
<evidence type="ECO:0000313" key="3">
    <source>
        <dbReference type="Proteomes" id="UP000766595"/>
    </source>
</evidence>
<dbReference type="AlphaFoldDB" id="A0A947D5P5"/>
<dbReference type="RefSeq" id="WP_261968683.1">
    <property type="nucleotide sequence ID" value="NZ_JAHHZF010000005.1"/>
</dbReference>
<keyword evidence="3" id="KW-1185">Reference proteome</keyword>
<dbReference type="EMBL" id="JAHHZF010000005">
    <property type="protein sequence ID" value="MBT9290066.1"/>
    <property type="molecule type" value="Genomic_DNA"/>
</dbReference>
<organism evidence="2 3">
    <name type="scientific">Prosthecodimorpha staleyi</name>
    <dbReference type="NCBI Taxonomy" id="2840188"/>
    <lineage>
        <taxon>Bacteria</taxon>
        <taxon>Pseudomonadati</taxon>
        <taxon>Pseudomonadota</taxon>
        <taxon>Alphaproteobacteria</taxon>
        <taxon>Hyphomicrobiales</taxon>
        <taxon>Ancalomicrobiaceae</taxon>
        <taxon>Prosthecodimorpha</taxon>
    </lineage>
</organism>
<gene>
    <name evidence="2" type="ORF">KL771_11405</name>
</gene>
<keyword evidence="1" id="KW-0812">Transmembrane</keyword>
<evidence type="ECO:0000256" key="1">
    <source>
        <dbReference type="SAM" id="Phobius"/>
    </source>
</evidence>